<accession>W0L456</accession>
<proteinExistence type="predicted"/>
<feature type="transmembrane region" description="Helical" evidence="1">
    <location>
        <begin position="20"/>
        <end position="43"/>
    </location>
</feature>
<dbReference type="Pfam" id="PF16931">
    <property type="entry name" value="Phage_holin_8"/>
    <property type="match status" value="1"/>
</dbReference>
<feature type="transmembrane region" description="Helical" evidence="1">
    <location>
        <begin position="93"/>
        <end position="115"/>
    </location>
</feature>
<evidence type="ECO:0000313" key="3">
    <source>
        <dbReference type="Proteomes" id="UP000019030"/>
    </source>
</evidence>
<dbReference type="KEGG" id="sfo:Z042_01545"/>
<keyword evidence="3" id="KW-1185">Reference proteome</keyword>
<dbReference type="STRING" id="1441930.Z042_01545"/>
<dbReference type="OrthoDB" id="6463701at2"/>
<name>W0L456_9GAMM</name>
<organism evidence="2 3">
    <name type="scientific">Chania multitudinisentens RB-25</name>
    <dbReference type="NCBI Taxonomy" id="1441930"/>
    <lineage>
        <taxon>Bacteria</taxon>
        <taxon>Pseudomonadati</taxon>
        <taxon>Pseudomonadota</taxon>
        <taxon>Gammaproteobacteria</taxon>
        <taxon>Enterobacterales</taxon>
        <taxon>Yersiniaceae</taxon>
        <taxon>Chania</taxon>
    </lineage>
</organism>
<dbReference type="HOGENOM" id="CLU_136127_1_1_6"/>
<dbReference type="eggNOG" id="ENOG503400C">
    <property type="taxonomic scope" value="Bacteria"/>
</dbReference>
<keyword evidence="1" id="KW-0812">Transmembrane</keyword>
<protein>
    <recommendedName>
        <fullName evidence="4">Phage holin</fullName>
    </recommendedName>
</protein>
<keyword evidence="1" id="KW-0472">Membrane</keyword>
<evidence type="ECO:0000313" key="2">
    <source>
        <dbReference type="EMBL" id="AHG18466.1"/>
    </source>
</evidence>
<keyword evidence="1" id="KW-1133">Transmembrane helix</keyword>
<dbReference type="Proteomes" id="UP000019030">
    <property type="component" value="Chromosome"/>
</dbReference>
<feature type="transmembrane region" description="Helical" evidence="1">
    <location>
        <begin position="55"/>
        <end position="73"/>
    </location>
</feature>
<dbReference type="RefSeq" id="WP_024911032.1">
    <property type="nucleotide sequence ID" value="NZ_CP007044.2"/>
</dbReference>
<reference evidence="2 3" key="2">
    <citation type="submission" date="2015-03" db="EMBL/GenBank/DDBJ databases">
        <authorList>
            <person name="Chan K.-G."/>
        </authorList>
    </citation>
    <scope>NUCLEOTIDE SEQUENCE [LARGE SCALE GENOMIC DNA]</scope>
    <source>
        <strain evidence="2 3">RB-25</strain>
    </source>
</reference>
<dbReference type="InterPro" id="IPR032637">
    <property type="entry name" value="Phage_holin-like"/>
</dbReference>
<dbReference type="EMBL" id="CP007044">
    <property type="protein sequence ID" value="AHG18466.1"/>
    <property type="molecule type" value="Genomic_DNA"/>
</dbReference>
<evidence type="ECO:0000256" key="1">
    <source>
        <dbReference type="SAM" id="Phobius"/>
    </source>
</evidence>
<dbReference type="PATRIC" id="fig|1441930.4.peg.318"/>
<gene>
    <name evidence="2" type="ORF">Z042_01545</name>
</gene>
<sequence>MAEPLTATTAATGTITGVAFLSFFAGLPADVVLGAFAGAILFVVSASEYGVKSRFILAAGSFAAGLTMYKPAAALVVDLLPLSYDRGADATGALIAAGCVVRILMMINSGSASFLGKKGGNNDNSNDQ</sequence>
<evidence type="ECO:0008006" key="4">
    <source>
        <dbReference type="Google" id="ProtNLM"/>
    </source>
</evidence>
<reference evidence="2 3" key="1">
    <citation type="submission" date="2014-01" db="EMBL/GenBank/DDBJ databases">
        <title>Isolation of Serratia multitudinisentens RB-25 from Ex-Landfill site.</title>
        <authorList>
            <person name="Robson E.H.J."/>
        </authorList>
    </citation>
    <scope>NUCLEOTIDE SEQUENCE [LARGE SCALE GENOMIC DNA]</scope>
    <source>
        <strain evidence="2 3">RB-25</strain>
    </source>
</reference>
<dbReference type="AlphaFoldDB" id="W0L456"/>